<comment type="caution">
    <text evidence="1">The sequence shown here is derived from an EMBL/GenBank/DDBJ whole genome shotgun (WGS) entry which is preliminary data.</text>
</comment>
<dbReference type="EMBL" id="SNZV01000007">
    <property type="protein sequence ID" value="TDS11679.1"/>
    <property type="molecule type" value="Genomic_DNA"/>
</dbReference>
<dbReference type="AlphaFoldDB" id="A0A4R7CTE8"/>
<sequence length="285" mass="31605">MKTSSKLLITLAIAIFILPFSILSYTVSRGRVGIDEYSKTFHAEATQIDKEDQYLKTTALTAFQKVQVLGSAERPGSVNLIFVKSDKYAVKIDKNKASYFKTTVNAEGVLSITGDEPYFYHNIIYIFTPSAQELILKHVGANIEVDTERLTVQADSVTELRFSPESAIGELVVEMRNSSLNMSSPTREAASSMGTIRNATLHLVRSDLRIETPKVDKMQIKSERSKVVFDNRSPGGSIHTLELHTQGENIVSLDSLRVGGIQGTLSEETTIDLPIHQLRKLITNK</sequence>
<evidence type="ECO:0008006" key="3">
    <source>
        <dbReference type="Google" id="ProtNLM"/>
    </source>
</evidence>
<organism evidence="1 2">
    <name type="scientific">Sphingobacterium paludis</name>
    <dbReference type="NCBI Taxonomy" id="1476465"/>
    <lineage>
        <taxon>Bacteria</taxon>
        <taxon>Pseudomonadati</taxon>
        <taxon>Bacteroidota</taxon>
        <taxon>Sphingobacteriia</taxon>
        <taxon>Sphingobacteriales</taxon>
        <taxon>Sphingobacteriaceae</taxon>
        <taxon>Sphingobacterium</taxon>
    </lineage>
</organism>
<proteinExistence type="predicted"/>
<dbReference type="Gene3D" id="2.160.20.120">
    <property type="match status" value="1"/>
</dbReference>
<evidence type="ECO:0000313" key="1">
    <source>
        <dbReference type="EMBL" id="TDS11679.1"/>
    </source>
</evidence>
<reference evidence="1 2" key="1">
    <citation type="submission" date="2019-03" db="EMBL/GenBank/DDBJ databases">
        <title>Genomic Encyclopedia of Type Strains, Phase III (KMG-III): the genomes of soil and plant-associated and newly described type strains.</title>
        <authorList>
            <person name="Whitman W."/>
        </authorList>
    </citation>
    <scope>NUCLEOTIDE SEQUENCE [LARGE SCALE GENOMIC DNA]</scope>
    <source>
        <strain evidence="1 2">CGMCC 1.12801</strain>
    </source>
</reference>
<keyword evidence="2" id="KW-1185">Reference proteome</keyword>
<dbReference type="Proteomes" id="UP000294752">
    <property type="component" value="Unassembled WGS sequence"/>
</dbReference>
<gene>
    <name evidence="1" type="ORF">B0I21_10720</name>
</gene>
<accession>A0A4R7CTE8</accession>
<dbReference type="OrthoDB" id="704721at2"/>
<name>A0A4R7CTE8_9SPHI</name>
<dbReference type="RefSeq" id="WP_133641145.1">
    <property type="nucleotide sequence ID" value="NZ_SNZV01000007.1"/>
</dbReference>
<evidence type="ECO:0000313" key="2">
    <source>
        <dbReference type="Proteomes" id="UP000294752"/>
    </source>
</evidence>
<protein>
    <recommendedName>
        <fullName evidence="3">Adhesin domain-containing protein</fullName>
    </recommendedName>
</protein>